<dbReference type="PANTHER" id="PTHR30600">
    <property type="entry name" value="CYTOCHROME C PEROXIDASE-RELATED"/>
    <property type="match status" value="1"/>
</dbReference>
<evidence type="ECO:0000256" key="4">
    <source>
        <dbReference type="ARBA" id="ARBA00022729"/>
    </source>
</evidence>
<evidence type="ECO:0000313" key="9">
    <source>
        <dbReference type="EMBL" id="GAA3541303.1"/>
    </source>
</evidence>
<dbReference type="Proteomes" id="UP001500795">
    <property type="component" value="Unassembled WGS sequence"/>
</dbReference>
<keyword evidence="2 7" id="KW-0349">Heme</keyword>
<name>A0ABP6VVZ6_9GAMM</name>
<evidence type="ECO:0000259" key="8">
    <source>
        <dbReference type="PROSITE" id="PS51007"/>
    </source>
</evidence>
<comment type="subcellular location">
    <subcellularLocation>
        <location evidence="1">Cell envelope</location>
    </subcellularLocation>
</comment>
<feature type="domain" description="Cytochrome c" evidence="8">
    <location>
        <begin position="32"/>
        <end position="182"/>
    </location>
</feature>
<keyword evidence="3 7" id="KW-0479">Metal-binding</keyword>
<dbReference type="PANTHER" id="PTHR30600:SF10">
    <property type="entry name" value="BLL6722 PROTEIN"/>
    <property type="match status" value="1"/>
</dbReference>
<evidence type="ECO:0000256" key="2">
    <source>
        <dbReference type="ARBA" id="ARBA00022617"/>
    </source>
</evidence>
<evidence type="ECO:0000256" key="1">
    <source>
        <dbReference type="ARBA" id="ARBA00004196"/>
    </source>
</evidence>
<dbReference type="InterPro" id="IPR004852">
    <property type="entry name" value="Di-haem_cyt_c_peroxidsae"/>
</dbReference>
<dbReference type="InterPro" id="IPR051395">
    <property type="entry name" value="Cytochrome_c_Peroxidase/MauG"/>
</dbReference>
<evidence type="ECO:0000256" key="7">
    <source>
        <dbReference type="PROSITE-ProRule" id="PRU00433"/>
    </source>
</evidence>
<comment type="caution">
    <text evidence="9">The sequence shown here is derived from an EMBL/GenBank/DDBJ whole genome shotgun (WGS) entry which is preliminary data.</text>
</comment>
<dbReference type="InterPro" id="IPR009056">
    <property type="entry name" value="Cyt_c-like_dom"/>
</dbReference>
<dbReference type="InterPro" id="IPR036909">
    <property type="entry name" value="Cyt_c-like_dom_sf"/>
</dbReference>
<dbReference type="Pfam" id="PF03150">
    <property type="entry name" value="CCP_MauG"/>
    <property type="match status" value="1"/>
</dbReference>
<evidence type="ECO:0000256" key="3">
    <source>
        <dbReference type="ARBA" id="ARBA00022723"/>
    </source>
</evidence>
<protein>
    <recommendedName>
        <fullName evidence="8">Cytochrome c domain-containing protein</fullName>
    </recommendedName>
</protein>
<gene>
    <name evidence="9" type="ORF">GCM10022394_21490</name>
</gene>
<dbReference type="EMBL" id="BAABCX010000002">
    <property type="protein sequence ID" value="GAA3541303.1"/>
    <property type="molecule type" value="Genomic_DNA"/>
</dbReference>
<organism evidence="9 10">
    <name type="scientific">Zobellella aerophila</name>
    <dbReference type="NCBI Taxonomy" id="870480"/>
    <lineage>
        <taxon>Bacteria</taxon>
        <taxon>Pseudomonadati</taxon>
        <taxon>Pseudomonadota</taxon>
        <taxon>Gammaproteobacteria</taxon>
        <taxon>Aeromonadales</taxon>
        <taxon>Aeromonadaceae</taxon>
        <taxon>Zobellella</taxon>
    </lineage>
</organism>
<proteinExistence type="predicted"/>
<reference evidence="10" key="1">
    <citation type="journal article" date="2019" name="Int. J. Syst. Evol. Microbiol.">
        <title>The Global Catalogue of Microorganisms (GCM) 10K type strain sequencing project: providing services to taxonomists for standard genome sequencing and annotation.</title>
        <authorList>
            <consortium name="The Broad Institute Genomics Platform"/>
            <consortium name="The Broad Institute Genome Sequencing Center for Infectious Disease"/>
            <person name="Wu L."/>
            <person name="Ma J."/>
        </authorList>
    </citation>
    <scope>NUCLEOTIDE SEQUENCE [LARGE SCALE GENOMIC DNA]</scope>
    <source>
        <strain evidence="10">JCM 17110</strain>
    </source>
</reference>
<evidence type="ECO:0000256" key="5">
    <source>
        <dbReference type="ARBA" id="ARBA00023002"/>
    </source>
</evidence>
<keyword evidence="4" id="KW-0732">Signal</keyword>
<dbReference type="SUPFAM" id="SSF46626">
    <property type="entry name" value="Cytochrome c"/>
    <property type="match status" value="2"/>
</dbReference>
<dbReference type="Gene3D" id="1.10.760.10">
    <property type="entry name" value="Cytochrome c-like domain"/>
    <property type="match status" value="2"/>
</dbReference>
<sequence length="549" mass="58049">MIVFASGLSLTAGQAEAKKGTVVLDDSERIAALVELGKEVFFDPISKPKGKQSCSSCHDPVSGWTGPTSDTNLVEVAQPGADIHKDPGARGGLKPPTNAYATLIPPFATAAGPVPAFGGTFWNGRAEGADPQFPEGATAHIFLEDVIKANDSQGFKAAVMKFIGPVADQALNPFPNPVEQNIREKAACQQVNKADYAHLFTDAWGERIKCDQNNYSTSFKRIAVALAAYQDSPEVNSFSSKRDNALRDELACMSAQDIQALPWVQRLEEGESVESVLSRFGLALDDLETCADGLPDATPGQFPLAGLSPQENWGHDLFYANSVQFGPPRPLPIQPGAFATCDAAGNTFPDGIELTEARLGAGCSLCHSNNPGADNGSEPLQTYADHGYHNIGTPVNFEIPGNVASDIGLAGHTGNDGHIGQVKAPTLRNVDKRPSPNFVKAYASNGWFKSLESIVHFYNTSFVKTADNNVNHSVTRCPDGVTTEAEAIALGDDGLPACWPAPGHDNGVSFNAAGSVGRLTGNLGLSTCDEEALVAYLKTLTDEAVVELP</sequence>
<evidence type="ECO:0000256" key="6">
    <source>
        <dbReference type="ARBA" id="ARBA00023004"/>
    </source>
</evidence>
<evidence type="ECO:0000313" key="10">
    <source>
        <dbReference type="Proteomes" id="UP001500795"/>
    </source>
</evidence>
<keyword evidence="10" id="KW-1185">Reference proteome</keyword>
<keyword evidence="5" id="KW-0560">Oxidoreductase</keyword>
<keyword evidence="6 7" id="KW-0408">Iron</keyword>
<accession>A0ABP6VVZ6</accession>
<dbReference type="PROSITE" id="PS51007">
    <property type="entry name" value="CYTC"/>
    <property type="match status" value="1"/>
</dbReference>